<evidence type="ECO:0000313" key="9">
    <source>
        <dbReference type="Proteomes" id="UP000030645"/>
    </source>
</evidence>
<dbReference type="EMBL" id="KE343442">
    <property type="protein sequence ID" value="EXB29528.1"/>
    <property type="molecule type" value="Genomic_DNA"/>
</dbReference>
<keyword evidence="3 7" id="KW-0812">Transmembrane</keyword>
<dbReference type="GO" id="GO:0005789">
    <property type="term" value="C:endoplasmic reticulum membrane"/>
    <property type="evidence" value="ECO:0007669"/>
    <property type="project" value="UniProtKB-SubCell"/>
</dbReference>
<keyword evidence="6 7" id="KW-0472">Membrane</keyword>
<evidence type="ECO:0000256" key="2">
    <source>
        <dbReference type="ARBA" id="ARBA00005500"/>
    </source>
</evidence>
<dbReference type="PANTHER" id="PTHR15601:SF0">
    <property type="entry name" value="GEO09675P1"/>
    <property type="match status" value="1"/>
</dbReference>
<dbReference type="Proteomes" id="UP000030645">
    <property type="component" value="Unassembled WGS sequence"/>
</dbReference>
<evidence type="ECO:0000256" key="6">
    <source>
        <dbReference type="ARBA" id="ARBA00023136"/>
    </source>
</evidence>
<dbReference type="Pfam" id="PF06624">
    <property type="entry name" value="RAMP4"/>
    <property type="match status" value="1"/>
</dbReference>
<keyword evidence="4" id="KW-0256">Endoplasmic reticulum</keyword>
<name>W9QNJ3_9ROSA</name>
<evidence type="ECO:0000256" key="5">
    <source>
        <dbReference type="ARBA" id="ARBA00022989"/>
    </source>
</evidence>
<dbReference type="InterPro" id="IPR010580">
    <property type="entry name" value="ER_stress-assoc"/>
</dbReference>
<dbReference type="AlphaFoldDB" id="W9QNJ3"/>
<dbReference type="STRING" id="981085.W9QNJ3"/>
<evidence type="ECO:0008006" key="10">
    <source>
        <dbReference type="Google" id="ProtNLM"/>
    </source>
</evidence>
<dbReference type="GO" id="GO:0030968">
    <property type="term" value="P:endoplasmic reticulum unfolded protein response"/>
    <property type="evidence" value="ECO:0007669"/>
    <property type="project" value="TreeGrafter"/>
</dbReference>
<dbReference type="PANTHER" id="PTHR15601">
    <property type="entry name" value="STRESS ASSOCIATED ENDOPLASMIC RETICULUM PROTEIN SERP1/RAMP4"/>
    <property type="match status" value="1"/>
</dbReference>
<evidence type="ECO:0000256" key="7">
    <source>
        <dbReference type="SAM" id="Phobius"/>
    </source>
</evidence>
<sequence length="129" mass="14218">MVNGNITNGKNDFCLSSFCKVPASTSPLLSFRSFLKTTSKRVAEKKVAKFQRNITKRGSVPETSSKKGYDFPVGPILLGFFIFVVIGSCIALSSYSSLSSPFNLFIFYLIYSAPCPFFLSPFVSLDILN</sequence>
<reference evidence="9" key="1">
    <citation type="submission" date="2013-01" db="EMBL/GenBank/DDBJ databases">
        <title>Draft Genome Sequence of a Mulberry Tree, Morus notabilis C.K. Schneid.</title>
        <authorList>
            <person name="He N."/>
            <person name="Zhao S."/>
        </authorList>
    </citation>
    <scope>NUCLEOTIDE SEQUENCE</scope>
</reference>
<feature type="transmembrane region" description="Helical" evidence="7">
    <location>
        <begin position="105"/>
        <end position="128"/>
    </location>
</feature>
<dbReference type="eggNOG" id="KOG3491">
    <property type="taxonomic scope" value="Eukaryota"/>
</dbReference>
<organism evidence="8 9">
    <name type="scientific">Morus notabilis</name>
    <dbReference type="NCBI Taxonomy" id="981085"/>
    <lineage>
        <taxon>Eukaryota</taxon>
        <taxon>Viridiplantae</taxon>
        <taxon>Streptophyta</taxon>
        <taxon>Embryophyta</taxon>
        <taxon>Tracheophyta</taxon>
        <taxon>Spermatophyta</taxon>
        <taxon>Magnoliopsida</taxon>
        <taxon>eudicotyledons</taxon>
        <taxon>Gunneridae</taxon>
        <taxon>Pentapetalae</taxon>
        <taxon>rosids</taxon>
        <taxon>fabids</taxon>
        <taxon>Rosales</taxon>
        <taxon>Moraceae</taxon>
        <taxon>Moreae</taxon>
        <taxon>Morus</taxon>
    </lineage>
</organism>
<keyword evidence="5 7" id="KW-1133">Transmembrane helix</keyword>
<comment type="similarity">
    <text evidence="2">Belongs to the RAMP4 family.</text>
</comment>
<keyword evidence="9" id="KW-1185">Reference proteome</keyword>
<protein>
    <recommendedName>
        <fullName evidence="10">Stress-associated endoplasmic reticulum protein 2</fullName>
    </recommendedName>
</protein>
<evidence type="ECO:0000256" key="3">
    <source>
        <dbReference type="ARBA" id="ARBA00022692"/>
    </source>
</evidence>
<evidence type="ECO:0000313" key="8">
    <source>
        <dbReference type="EMBL" id="EXB29528.1"/>
    </source>
</evidence>
<accession>W9QNJ3</accession>
<proteinExistence type="inferred from homology"/>
<evidence type="ECO:0000256" key="4">
    <source>
        <dbReference type="ARBA" id="ARBA00022824"/>
    </source>
</evidence>
<comment type="subcellular location">
    <subcellularLocation>
        <location evidence="1">Endoplasmic reticulum membrane</location>
        <topology evidence="1">Single-pass membrane protein</topology>
    </subcellularLocation>
</comment>
<evidence type="ECO:0000256" key="1">
    <source>
        <dbReference type="ARBA" id="ARBA00004389"/>
    </source>
</evidence>
<feature type="transmembrane region" description="Helical" evidence="7">
    <location>
        <begin position="73"/>
        <end position="93"/>
    </location>
</feature>
<gene>
    <name evidence="8" type="ORF">L484_010586</name>
</gene>